<dbReference type="PANTHER" id="PTHR31677">
    <property type="entry name" value="AP2 DOMAIN CLASS TRANSCRIPTION FACTOR"/>
    <property type="match status" value="1"/>
</dbReference>
<evidence type="ECO:0000256" key="3">
    <source>
        <dbReference type="ARBA" id="ARBA00023125"/>
    </source>
</evidence>
<reference evidence="8 9" key="1">
    <citation type="journal article" date="2024" name="Nat. Commun.">
        <title>Phylogenomics reveals the evolutionary origins of lichenization in chlorophyte algae.</title>
        <authorList>
            <person name="Puginier C."/>
            <person name="Libourel C."/>
            <person name="Otte J."/>
            <person name="Skaloud P."/>
            <person name="Haon M."/>
            <person name="Grisel S."/>
            <person name="Petersen M."/>
            <person name="Berrin J.G."/>
            <person name="Delaux P.M."/>
            <person name="Dal Grande F."/>
            <person name="Keller J."/>
        </authorList>
    </citation>
    <scope>NUCLEOTIDE SEQUENCE [LARGE SCALE GENOMIC DNA]</scope>
    <source>
        <strain evidence="8 9">SAG 2145</strain>
    </source>
</reference>
<organism evidence="8 9">
    <name type="scientific">Apatococcus lobatus</name>
    <dbReference type="NCBI Taxonomy" id="904363"/>
    <lineage>
        <taxon>Eukaryota</taxon>
        <taxon>Viridiplantae</taxon>
        <taxon>Chlorophyta</taxon>
        <taxon>core chlorophytes</taxon>
        <taxon>Trebouxiophyceae</taxon>
        <taxon>Chlorellales</taxon>
        <taxon>Chlorellaceae</taxon>
        <taxon>Apatococcus</taxon>
    </lineage>
</organism>
<dbReference type="InterPro" id="IPR036955">
    <property type="entry name" value="AP2/ERF_dom_sf"/>
</dbReference>
<evidence type="ECO:0000313" key="8">
    <source>
        <dbReference type="EMBL" id="KAK9816017.1"/>
    </source>
</evidence>
<feature type="region of interest" description="Disordered" evidence="6">
    <location>
        <begin position="475"/>
        <end position="501"/>
    </location>
</feature>
<evidence type="ECO:0000256" key="6">
    <source>
        <dbReference type="SAM" id="MobiDB-lite"/>
    </source>
</evidence>
<dbReference type="AlphaFoldDB" id="A0AAW1Q491"/>
<protein>
    <recommendedName>
        <fullName evidence="7">AP2/ERF domain-containing protein</fullName>
    </recommendedName>
</protein>
<keyword evidence="4" id="KW-0804">Transcription</keyword>
<feature type="domain" description="AP2/ERF" evidence="7">
    <location>
        <begin position="95"/>
        <end position="152"/>
    </location>
</feature>
<keyword evidence="2" id="KW-0805">Transcription regulation</keyword>
<evidence type="ECO:0000256" key="1">
    <source>
        <dbReference type="ARBA" id="ARBA00004123"/>
    </source>
</evidence>
<evidence type="ECO:0000313" key="9">
    <source>
        <dbReference type="Proteomes" id="UP001438707"/>
    </source>
</evidence>
<dbReference type="Proteomes" id="UP001438707">
    <property type="component" value="Unassembled WGS sequence"/>
</dbReference>
<keyword evidence="9" id="KW-1185">Reference proteome</keyword>
<dbReference type="SMART" id="SM00380">
    <property type="entry name" value="AP2"/>
    <property type="match status" value="1"/>
</dbReference>
<dbReference type="PROSITE" id="PS51032">
    <property type="entry name" value="AP2_ERF"/>
    <property type="match status" value="1"/>
</dbReference>
<dbReference type="InterPro" id="IPR016177">
    <property type="entry name" value="DNA-bd_dom_sf"/>
</dbReference>
<proteinExistence type="predicted"/>
<name>A0AAW1Q491_9CHLO</name>
<feature type="compositionally biased region" description="Low complexity" evidence="6">
    <location>
        <begin position="216"/>
        <end position="227"/>
    </location>
</feature>
<feature type="compositionally biased region" description="Polar residues" evidence="6">
    <location>
        <begin position="228"/>
        <end position="242"/>
    </location>
</feature>
<keyword evidence="5" id="KW-0539">Nucleus</keyword>
<comment type="subcellular location">
    <subcellularLocation>
        <location evidence="1">Nucleus</location>
    </subcellularLocation>
</comment>
<sequence>MTAEAAHQKFVGVRSICKNSFRGQVHLPGSCLSTGPGKSPLESAHDRDKILYKIGRHAEMQTELSESEIEWLDSRSLEQLMLSFREAASAKCASAFRGVCFMKQRAKPWTAQIQRAGKKVHIGCFTCESDAAEAYDKAAIALHGRGARTNFEWTWDGNKQPVCTQQAHQTISGRRERADHPVIAAPICMMQHYGFHGRICRSATKASDNSNKAHMSKSSASSPLTSSQGVAATPLSSGTTYGEPNFSRYHETWLEGEQLQLADEIGNDQRYITPEMAQRILQVFEGSRDSLDSSDDEEEPARKRARQATIDRALELDDILDLCKNIDPTNPDHLARLDYHANQFEENAKHGYFKWDPYGANKLRSYPELDSVAHLFEQHLDCAGAFGNPKAAPLVGEDMSGCDSDAEEKTSKDAAFVPWEMNSPNISLEKDDRLCIVRKYKWPDWLDYTIHQPATPYMPEEAAARIIGIAKADAEARTTPAGGQDDLSEDECNDERPTSLSPKQIKSMQDQLLAIQTRLERDDEKEGGMLLCTEEERIAKKDNADFLALVMGSQLEPDPEPVRLPMSDEPPRITMADLDDAAHLWQAGNDPEAVYVPAFGDKPAYRVARNGIGIVMM</sequence>
<dbReference type="EMBL" id="JALJOS010000097">
    <property type="protein sequence ID" value="KAK9816017.1"/>
    <property type="molecule type" value="Genomic_DNA"/>
</dbReference>
<accession>A0AAW1Q491</accession>
<evidence type="ECO:0000259" key="7">
    <source>
        <dbReference type="PROSITE" id="PS51032"/>
    </source>
</evidence>
<feature type="region of interest" description="Disordered" evidence="6">
    <location>
        <begin position="206"/>
        <end position="242"/>
    </location>
</feature>
<dbReference type="GO" id="GO:0003677">
    <property type="term" value="F:DNA binding"/>
    <property type="evidence" value="ECO:0007669"/>
    <property type="project" value="UniProtKB-KW"/>
</dbReference>
<dbReference type="GO" id="GO:0005634">
    <property type="term" value="C:nucleus"/>
    <property type="evidence" value="ECO:0007669"/>
    <property type="project" value="UniProtKB-SubCell"/>
</dbReference>
<dbReference type="InterPro" id="IPR001471">
    <property type="entry name" value="AP2/ERF_dom"/>
</dbReference>
<dbReference type="GO" id="GO:0003700">
    <property type="term" value="F:DNA-binding transcription factor activity"/>
    <property type="evidence" value="ECO:0007669"/>
    <property type="project" value="InterPro"/>
</dbReference>
<evidence type="ECO:0000256" key="4">
    <source>
        <dbReference type="ARBA" id="ARBA00023163"/>
    </source>
</evidence>
<gene>
    <name evidence="8" type="ORF">WJX74_000142</name>
</gene>
<dbReference type="SUPFAM" id="SSF54171">
    <property type="entry name" value="DNA-binding domain"/>
    <property type="match status" value="1"/>
</dbReference>
<keyword evidence="3" id="KW-0238">DNA-binding</keyword>
<comment type="caution">
    <text evidence="8">The sequence shown here is derived from an EMBL/GenBank/DDBJ whole genome shotgun (WGS) entry which is preliminary data.</text>
</comment>
<dbReference type="Gene3D" id="3.30.730.10">
    <property type="entry name" value="AP2/ERF domain"/>
    <property type="match status" value="1"/>
</dbReference>
<evidence type="ECO:0000256" key="2">
    <source>
        <dbReference type="ARBA" id="ARBA00023015"/>
    </source>
</evidence>
<dbReference type="PANTHER" id="PTHR31677:SF196">
    <property type="entry name" value="ETHYLENE-RESPONSIVE TRANSCRIPTION FACTOR ERF109"/>
    <property type="match status" value="1"/>
</dbReference>
<evidence type="ECO:0000256" key="5">
    <source>
        <dbReference type="ARBA" id="ARBA00023242"/>
    </source>
</evidence>